<keyword evidence="1" id="KW-1185">Reference proteome</keyword>
<dbReference type="WBParaSite" id="MBELARI_LOCUS5003">
    <property type="protein sequence ID" value="MBELARI_LOCUS5003"/>
    <property type="gene ID" value="MBELARI_LOCUS5003"/>
</dbReference>
<organism evidence="1 2">
    <name type="scientific">Mesorhabditis belari</name>
    <dbReference type="NCBI Taxonomy" id="2138241"/>
    <lineage>
        <taxon>Eukaryota</taxon>
        <taxon>Metazoa</taxon>
        <taxon>Ecdysozoa</taxon>
        <taxon>Nematoda</taxon>
        <taxon>Chromadorea</taxon>
        <taxon>Rhabditida</taxon>
        <taxon>Rhabditina</taxon>
        <taxon>Rhabditomorpha</taxon>
        <taxon>Rhabditoidea</taxon>
        <taxon>Rhabditidae</taxon>
        <taxon>Mesorhabditinae</taxon>
        <taxon>Mesorhabditis</taxon>
    </lineage>
</organism>
<name>A0AAF3FDQ6_9BILA</name>
<sequence>MSTVHTAMMKKIVISGKNTGIVKNFNNVYQNQNGWCRESRESRCDAGVEMLESRCWSRDAGVEVRFRKNATLCPHWTTTTQRLHHFDPMPDDLLVKANYGEA</sequence>
<dbReference type="AlphaFoldDB" id="A0AAF3FDQ6"/>
<accession>A0AAF3FDQ6</accession>
<dbReference type="Proteomes" id="UP000887575">
    <property type="component" value="Unassembled WGS sequence"/>
</dbReference>
<proteinExistence type="predicted"/>
<evidence type="ECO:0000313" key="2">
    <source>
        <dbReference type="WBParaSite" id="MBELARI_LOCUS5003"/>
    </source>
</evidence>
<evidence type="ECO:0000313" key="1">
    <source>
        <dbReference type="Proteomes" id="UP000887575"/>
    </source>
</evidence>
<reference evidence="2" key="1">
    <citation type="submission" date="2024-02" db="UniProtKB">
        <authorList>
            <consortium name="WormBaseParasite"/>
        </authorList>
    </citation>
    <scope>IDENTIFICATION</scope>
</reference>
<protein>
    <submittedName>
        <fullName evidence="2">Uncharacterized protein</fullName>
    </submittedName>
</protein>